<evidence type="ECO:0000256" key="9">
    <source>
        <dbReference type="HAMAP-Rule" id="MF_03018"/>
    </source>
</evidence>
<gene>
    <name evidence="9" type="primary">KMO</name>
    <name evidence="12" type="ORF">CVLEPA_LOCUS21494</name>
</gene>
<dbReference type="InterPro" id="IPR002938">
    <property type="entry name" value="FAD-bd"/>
</dbReference>
<dbReference type="PANTHER" id="PTHR46028:SF2">
    <property type="entry name" value="KYNURENINE 3-MONOOXYGENASE"/>
    <property type="match status" value="1"/>
</dbReference>
<keyword evidence="4 9" id="KW-0274">FAD</keyword>
<dbReference type="EMBL" id="CAWYQH010000108">
    <property type="protein sequence ID" value="CAK8689498.1"/>
    <property type="molecule type" value="Genomic_DNA"/>
</dbReference>
<comment type="function">
    <text evidence="9">Catalyzes the hydroxylation of L-kynurenine (L-Kyn) to form 3-hydroxy-L-kynurenine (L-3OHKyn). Required for synthesis of quinolinic acid.</text>
</comment>
<evidence type="ECO:0000256" key="4">
    <source>
        <dbReference type="ARBA" id="ARBA00022827"/>
    </source>
</evidence>
<evidence type="ECO:0000313" key="12">
    <source>
        <dbReference type="EMBL" id="CAK8689498.1"/>
    </source>
</evidence>
<evidence type="ECO:0000256" key="10">
    <source>
        <dbReference type="SAM" id="Phobius"/>
    </source>
</evidence>
<evidence type="ECO:0000256" key="2">
    <source>
        <dbReference type="ARBA" id="ARBA00022630"/>
    </source>
</evidence>
<protein>
    <recommendedName>
        <fullName evidence="9">Kynurenine 3-monooxygenase</fullName>
        <ecNumber evidence="9">1.14.13.9</ecNumber>
    </recommendedName>
    <alternativeName>
        <fullName evidence="9">Kynurenine 3-hydroxylase</fullName>
    </alternativeName>
</protein>
<keyword evidence="13" id="KW-1185">Reference proteome</keyword>
<keyword evidence="7 9" id="KW-0503">Monooxygenase</keyword>
<feature type="transmembrane region" description="Helical" evidence="10">
    <location>
        <begin position="422"/>
        <end position="445"/>
    </location>
</feature>
<dbReference type="Proteomes" id="UP001642483">
    <property type="component" value="Unassembled WGS sequence"/>
</dbReference>
<evidence type="ECO:0000256" key="8">
    <source>
        <dbReference type="ARBA" id="ARBA00047818"/>
    </source>
</evidence>
<dbReference type="InterPro" id="IPR027545">
    <property type="entry name" value="Kynurenine_monooxygenase"/>
</dbReference>
<dbReference type="SUPFAM" id="SSF51905">
    <property type="entry name" value="FAD/NAD(P)-binding domain"/>
    <property type="match status" value="1"/>
</dbReference>
<keyword evidence="6 9" id="KW-0560">Oxidoreductase</keyword>
<keyword evidence="3 9" id="KW-0662">Pyridine nucleotide biosynthesis</keyword>
<comment type="subcellular location">
    <subcellularLocation>
        <location evidence="9">Mitochondrion</location>
    </subcellularLocation>
</comment>
<keyword evidence="10" id="KW-0472">Membrane</keyword>
<evidence type="ECO:0000256" key="7">
    <source>
        <dbReference type="ARBA" id="ARBA00023033"/>
    </source>
</evidence>
<comment type="cofactor">
    <cofactor evidence="1 9">
        <name>FAD</name>
        <dbReference type="ChEBI" id="CHEBI:57692"/>
    </cofactor>
</comment>
<dbReference type="HAMAP" id="MF_01971">
    <property type="entry name" value="Kynurenine_monooxygenase"/>
    <property type="match status" value="1"/>
</dbReference>
<dbReference type="EC" id="1.14.13.9" evidence="9"/>
<evidence type="ECO:0000256" key="3">
    <source>
        <dbReference type="ARBA" id="ARBA00022642"/>
    </source>
</evidence>
<comment type="pathway">
    <text evidence="9">Cofactor biosynthesis; NAD(+) biosynthesis; quinolinate from L-kynurenine: step 1/3.</text>
</comment>
<evidence type="ECO:0000256" key="1">
    <source>
        <dbReference type="ARBA" id="ARBA00001974"/>
    </source>
</evidence>
<reference evidence="12 13" key="1">
    <citation type="submission" date="2024-02" db="EMBL/GenBank/DDBJ databases">
        <authorList>
            <person name="Daric V."/>
            <person name="Darras S."/>
        </authorList>
    </citation>
    <scope>NUCLEOTIDE SEQUENCE [LARGE SCALE GENOMIC DNA]</scope>
</reference>
<sequence length="457" mass="51124">MANEIADKKKHIVIVGGGPVGALNACYLSRRGFKVDLYEGRNDIRQEENATGRSINLALSCRGIAALNHVGLDKRVMALGIPMKARMIHLPNGELYSVPYGKTGQHLLSIDRLQLNKDLLTVASSQPNVSIHFNTKLINCDIKKAKATFSKKDGAEITTTSDAIFGCDGAFSAVRRQMQRGVFNYSQEYIQHGYKELTIPSTKNGEFAMAANYLHIWPRHEFMMIGLPNQDKSFTVTLFMPFTKFNALTKGDEVVEFFKEVFPDSLPLIGEELLREDFFKLPALSLVSVKCSPYHCGNTVALFGDAAHAVVPFFGQGLNGSLEDVLVFDGIMEKHENDFDKVLPEYTKVRCKDGQALADLSKQNYIEMRSSVVSLWFLFRKKVDNILTTVLPSMFVPKYSMVAFTRTPYHQVILQSKRNDKIINTALLVFALFMIGACFCLFTSYKDGSVTDSKTEL</sequence>
<feature type="domain" description="FAD-binding" evidence="11">
    <location>
        <begin position="12"/>
        <end position="326"/>
    </location>
</feature>
<dbReference type="PRINTS" id="PR00420">
    <property type="entry name" value="RNGMNOXGNASE"/>
</dbReference>
<organism evidence="12 13">
    <name type="scientific">Clavelina lepadiformis</name>
    <name type="common">Light-bulb sea squirt</name>
    <name type="synonym">Ascidia lepadiformis</name>
    <dbReference type="NCBI Taxonomy" id="159417"/>
    <lineage>
        <taxon>Eukaryota</taxon>
        <taxon>Metazoa</taxon>
        <taxon>Chordata</taxon>
        <taxon>Tunicata</taxon>
        <taxon>Ascidiacea</taxon>
        <taxon>Aplousobranchia</taxon>
        <taxon>Clavelinidae</taxon>
        <taxon>Clavelina</taxon>
    </lineage>
</organism>
<dbReference type="PANTHER" id="PTHR46028">
    <property type="entry name" value="KYNURENINE 3-MONOOXYGENASE"/>
    <property type="match status" value="1"/>
</dbReference>
<evidence type="ECO:0000313" key="13">
    <source>
        <dbReference type="Proteomes" id="UP001642483"/>
    </source>
</evidence>
<dbReference type="InterPro" id="IPR036188">
    <property type="entry name" value="FAD/NAD-bd_sf"/>
</dbReference>
<comment type="catalytic activity">
    <reaction evidence="8 9">
        <text>L-kynurenine + NADPH + O2 + H(+) = 3-hydroxy-L-kynurenine + NADP(+) + H2O</text>
        <dbReference type="Rhea" id="RHEA:20545"/>
        <dbReference type="ChEBI" id="CHEBI:15377"/>
        <dbReference type="ChEBI" id="CHEBI:15378"/>
        <dbReference type="ChEBI" id="CHEBI:15379"/>
        <dbReference type="ChEBI" id="CHEBI:57783"/>
        <dbReference type="ChEBI" id="CHEBI:57959"/>
        <dbReference type="ChEBI" id="CHEBI:58125"/>
        <dbReference type="ChEBI" id="CHEBI:58349"/>
        <dbReference type="EC" id="1.14.13.9"/>
    </reaction>
</comment>
<dbReference type="Pfam" id="PF01494">
    <property type="entry name" value="FAD_binding_3"/>
    <property type="match status" value="1"/>
</dbReference>
<keyword evidence="5 9" id="KW-0521">NADP</keyword>
<evidence type="ECO:0000256" key="5">
    <source>
        <dbReference type="ARBA" id="ARBA00022857"/>
    </source>
</evidence>
<evidence type="ECO:0000259" key="11">
    <source>
        <dbReference type="Pfam" id="PF01494"/>
    </source>
</evidence>
<comment type="similarity">
    <text evidence="9">Belongs to the aromatic-ring hydroxylase family. KMO subfamily.</text>
</comment>
<keyword evidence="9" id="KW-0496">Mitochondrion</keyword>
<keyword evidence="10" id="KW-0812">Transmembrane</keyword>
<accession>A0ABP0GCH8</accession>
<name>A0ABP0GCH8_CLALP</name>
<keyword evidence="2 9" id="KW-0285">Flavoprotein</keyword>
<comment type="caution">
    <text evidence="12">The sequence shown here is derived from an EMBL/GenBank/DDBJ whole genome shotgun (WGS) entry which is preliminary data.</text>
</comment>
<evidence type="ECO:0000256" key="6">
    <source>
        <dbReference type="ARBA" id="ARBA00023002"/>
    </source>
</evidence>
<keyword evidence="10" id="KW-1133">Transmembrane helix</keyword>
<proteinExistence type="inferred from homology"/>
<dbReference type="Gene3D" id="3.50.50.60">
    <property type="entry name" value="FAD/NAD(P)-binding domain"/>
    <property type="match status" value="1"/>
</dbReference>